<evidence type="ECO:0000313" key="12">
    <source>
        <dbReference type="EMBL" id="EJP71188.1"/>
    </source>
</evidence>
<dbReference type="GO" id="GO:0005886">
    <property type="term" value="C:plasma membrane"/>
    <property type="evidence" value="ECO:0007669"/>
    <property type="project" value="UniProtKB-SubCell"/>
</dbReference>
<dbReference type="EC" id="2.5.1.39" evidence="11"/>
<reference evidence="12 13" key="1">
    <citation type="journal article" date="2012" name="ISME J.">
        <title>Genomic insights to SAR86, an abundant and uncultivated marine bacterial lineage.</title>
        <authorList>
            <person name="Dupont C.L."/>
            <person name="Rusch D.B."/>
            <person name="Yooseph S."/>
            <person name="Lombardo M.J."/>
            <person name="Richter R.A."/>
            <person name="Valas R."/>
            <person name="Novotny M."/>
            <person name="Yee-Greenbaum J."/>
            <person name="Selengut J.D."/>
            <person name="Haft D.H."/>
            <person name="Halpern A.L."/>
            <person name="Lasken R.S."/>
            <person name="Nealson K."/>
            <person name="Friedman R."/>
            <person name="Venter J.C."/>
        </authorList>
    </citation>
    <scope>NUCLEOTIDE SEQUENCE [LARGE SCALE GENOMIC DNA]</scope>
</reference>
<dbReference type="PANTHER" id="PTHR11048:SF28">
    <property type="entry name" value="4-HYDROXYBENZOATE POLYPRENYLTRANSFERASE, MITOCHONDRIAL"/>
    <property type="match status" value="1"/>
</dbReference>
<feature type="transmembrane region" description="Helical" evidence="11">
    <location>
        <begin position="234"/>
        <end position="252"/>
    </location>
</feature>
<accession>J5K4L8</accession>
<dbReference type="Gene3D" id="1.10.357.140">
    <property type="entry name" value="UbiA prenyltransferase"/>
    <property type="match status" value="1"/>
</dbReference>
<feature type="transmembrane region" description="Helical" evidence="11">
    <location>
        <begin position="209"/>
        <end position="228"/>
    </location>
</feature>
<evidence type="ECO:0000256" key="5">
    <source>
        <dbReference type="ARBA" id="ARBA00022519"/>
    </source>
</evidence>
<dbReference type="CDD" id="cd13959">
    <property type="entry name" value="PT_UbiA_COQ2"/>
    <property type="match status" value="1"/>
</dbReference>
<keyword evidence="7 11" id="KW-0831">Ubiquinone biosynthesis</keyword>
<dbReference type="InterPro" id="IPR006370">
    <property type="entry name" value="HB_polyprenyltransferase-like"/>
</dbReference>
<feature type="transmembrane region" description="Helical" evidence="11">
    <location>
        <begin position="20"/>
        <end position="38"/>
    </location>
</feature>
<keyword evidence="10 11" id="KW-0472">Membrane</keyword>
<evidence type="ECO:0000256" key="11">
    <source>
        <dbReference type="HAMAP-Rule" id="MF_01635"/>
    </source>
</evidence>
<evidence type="ECO:0000256" key="7">
    <source>
        <dbReference type="ARBA" id="ARBA00022688"/>
    </source>
</evidence>
<comment type="subcellular location">
    <subcellularLocation>
        <location evidence="11">Cell inner membrane</location>
        <topology evidence="11">Multi-pass membrane protein</topology>
    </subcellularLocation>
    <subcellularLocation>
        <location evidence="2">Membrane</location>
        <topology evidence="2">Multi-pass membrane protein</topology>
    </subcellularLocation>
</comment>
<evidence type="ECO:0000256" key="6">
    <source>
        <dbReference type="ARBA" id="ARBA00022679"/>
    </source>
</evidence>
<keyword evidence="4 11" id="KW-1003">Cell membrane</keyword>
<gene>
    <name evidence="11" type="primary">ubiA</name>
    <name evidence="12" type="ORF">NT01SARS_0994</name>
</gene>
<dbReference type="STRING" id="1123866.NT01SARS_0994"/>
<dbReference type="AlphaFoldDB" id="J5K4L8"/>
<comment type="similarity">
    <text evidence="3 11">Belongs to the UbiA prenyltransferase family.</text>
</comment>
<name>J5K4L8_9GAMM</name>
<keyword evidence="6 11" id="KW-0808">Transferase</keyword>
<dbReference type="GO" id="GO:0008412">
    <property type="term" value="F:4-hydroxybenzoate polyprenyltransferase activity"/>
    <property type="evidence" value="ECO:0007669"/>
    <property type="project" value="UniProtKB-UniRule"/>
</dbReference>
<keyword evidence="11" id="KW-0460">Magnesium</keyword>
<organism evidence="12 13">
    <name type="scientific">SAR86 cluster bacterium SAR86A</name>
    <dbReference type="NCBI Taxonomy" id="1123866"/>
    <lineage>
        <taxon>Bacteria</taxon>
        <taxon>Pseudomonadati</taxon>
        <taxon>Pseudomonadota</taxon>
        <taxon>Gammaproteobacteria</taxon>
        <taxon>SAR86 cluster</taxon>
    </lineage>
</organism>
<evidence type="ECO:0000256" key="1">
    <source>
        <dbReference type="ARBA" id="ARBA00001946"/>
    </source>
</evidence>
<dbReference type="EMBL" id="JH611157">
    <property type="protein sequence ID" value="EJP71188.1"/>
    <property type="molecule type" value="Genomic_DNA"/>
</dbReference>
<comment type="catalytic activity">
    <reaction evidence="11">
        <text>all-trans-octaprenyl diphosphate + 4-hydroxybenzoate = 4-hydroxy-3-(all-trans-octaprenyl)benzoate + diphosphate</text>
        <dbReference type="Rhea" id="RHEA:27782"/>
        <dbReference type="ChEBI" id="CHEBI:1617"/>
        <dbReference type="ChEBI" id="CHEBI:17879"/>
        <dbReference type="ChEBI" id="CHEBI:33019"/>
        <dbReference type="ChEBI" id="CHEBI:57711"/>
        <dbReference type="EC" id="2.5.1.39"/>
    </reaction>
</comment>
<dbReference type="PROSITE" id="PS00943">
    <property type="entry name" value="UBIA"/>
    <property type="match status" value="1"/>
</dbReference>
<keyword evidence="8 11" id="KW-0812">Transmembrane</keyword>
<dbReference type="InterPro" id="IPR039653">
    <property type="entry name" value="Prenyltransferase"/>
</dbReference>
<dbReference type="FunFam" id="1.10.357.140:FF:000008">
    <property type="entry name" value="4-hydroxybenzoate octaprenyltransferase"/>
    <property type="match status" value="1"/>
</dbReference>
<dbReference type="UniPathway" id="UPA00232"/>
<evidence type="ECO:0000256" key="2">
    <source>
        <dbReference type="ARBA" id="ARBA00004141"/>
    </source>
</evidence>
<evidence type="ECO:0000256" key="9">
    <source>
        <dbReference type="ARBA" id="ARBA00022989"/>
    </source>
</evidence>
<dbReference type="InterPro" id="IPR044878">
    <property type="entry name" value="UbiA_sf"/>
</dbReference>
<feature type="transmembrane region" description="Helical" evidence="11">
    <location>
        <begin position="113"/>
        <end position="130"/>
    </location>
</feature>
<comment type="pathway">
    <text evidence="11">Cofactor biosynthesis; ubiquinone biosynthesis.</text>
</comment>
<comment type="function">
    <text evidence="11">Catalyzes the prenylation of para-hydroxybenzoate (PHB) with an all-trans polyprenyl group. Mediates the second step in the final reaction sequence of ubiquinone-8 (UQ-8) biosynthesis, which is the condensation of the polyisoprenoid side chain with PHB, generating the first membrane-bound Q intermediate 3-octaprenyl-4-hydroxybenzoate.</text>
</comment>
<feature type="transmembrane region" description="Helical" evidence="11">
    <location>
        <begin position="44"/>
        <end position="62"/>
    </location>
</feature>
<dbReference type="InterPro" id="IPR030470">
    <property type="entry name" value="UbiA_prenylTrfase_CS"/>
</dbReference>
<dbReference type="InterPro" id="IPR000537">
    <property type="entry name" value="UbiA_prenyltransferase"/>
</dbReference>
<evidence type="ECO:0000256" key="4">
    <source>
        <dbReference type="ARBA" id="ARBA00022475"/>
    </source>
</evidence>
<evidence type="ECO:0000256" key="10">
    <source>
        <dbReference type="ARBA" id="ARBA00023136"/>
    </source>
</evidence>
<dbReference type="Proteomes" id="UP000010305">
    <property type="component" value="Unassembled WGS sequence"/>
</dbReference>
<dbReference type="FunFam" id="1.20.120.1780:FF:000001">
    <property type="entry name" value="4-hydroxybenzoate octaprenyltransferase"/>
    <property type="match status" value="1"/>
</dbReference>
<evidence type="ECO:0000256" key="8">
    <source>
        <dbReference type="ARBA" id="ARBA00022692"/>
    </source>
</evidence>
<proteinExistence type="inferred from homology"/>
<evidence type="ECO:0000256" key="3">
    <source>
        <dbReference type="ARBA" id="ARBA00005985"/>
    </source>
</evidence>
<feature type="transmembrane region" description="Helical" evidence="11">
    <location>
        <begin position="264"/>
        <end position="283"/>
    </location>
</feature>
<feature type="transmembrane region" description="Helical" evidence="11">
    <location>
        <begin position="82"/>
        <end position="107"/>
    </location>
</feature>
<comment type="cofactor">
    <cofactor evidence="1 11">
        <name>Mg(2+)</name>
        <dbReference type="ChEBI" id="CHEBI:18420"/>
    </cofactor>
</comment>
<feature type="transmembrane region" description="Helical" evidence="11">
    <location>
        <begin position="135"/>
        <end position="154"/>
    </location>
</feature>
<dbReference type="HAMAP" id="MF_01635">
    <property type="entry name" value="UbiA"/>
    <property type="match status" value="1"/>
</dbReference>
<keyword evidence="9 11" id="KW-1133">Transmembrane helix</keyword>
<dbReference type="PANTHER" id="PTHR11048">
    <property type="entry name" value="PRENYLTRANSFERASES"/>
    <property type="match status" value="1"/>
</dbReference>
<sequence>MIDKIRSFIELARLDKPIGIYLLLWPSLLGYVLAGINSELKLKNFLIVVIGSIIVRSCGCVINDISDYKIDKLVKRTLNRPLALGSISLIEAWIFFLLLAISSLVLLFQTNPLTIKIAIFFAFLIMLYPLTKRFFVAPQFILGITFGSGSIIAYTLESNIFTMSLAILYSGIIAWIISFDTYYALEDKDDDERIGVNSTAILWGNNSIIYSKILHIFFYVCLLTIGIINSFSYLFYIFFFLLIYLFIHQAKIIKKKKYIEAFKINNWIGIVALLSFVFEIIYLS</sequence>
<protein>
    <recommendedName>
        <fullName evidence="11">4-hydroxybenzoate octaprenyltransferase</fullName>
        <ecNumber evidence="11">2.5.1.39</ecNumber>
    </recommendedName>
    <alternativeName>
        <fullName evidence="11">4-HB polyprenyltransferase</fullName>
    </alternativeName>
</protein>
<evidence type="ECO:0000313" key="13">
    <source>
        <dbReference type="Proteomes" id="UP000010305"/>
    </source>
</evidence>
<feature type="transmembrane region" description="Helical" evidence="11">
    <location>
        <begin position="160"/>
        <end position="185"/>
    </location>
</feature>
<dbReference type="Pfam" id="PF01040">
    <property type="entry name" value="UbiA"/>
    <property type="match status" value="1"/>
</dbReference>
<dbReference type="HOGENOM" id="CLU_034879_1_1_6"/>
<dbReference type="GO" id="GO:0006744">
    <property type="term" value="P:ubiquinone biosynthetic process"/>
    <property type="evidence" value="ECO:0007669"/>
    <property type="project" value="UniProtKB-UniRule"/>
</dbReference>
<keyword evidence="5 11" id="KW-0997">Cell inner membrane</keyword>
<dbReference type="Gene3D" id="1.20.120.1780">
    <property type="entry name" value="UbiA prenyltransferase"/>
    <property type="match status" value="1"/>
</dbReference>